<dbReference type="AlphaFoldDB" id="A0A195FL58"/>
<protein>
    <submittedName>
        <fullName evidence="1">Uncharacterized protein</fullName>
    </submittedName>
</protein>
<organism evidence="1 2">
    <name type="scientific">Trachymyrmex septentrionalis</name>
    <dbReference type="NCBI Taxonomy" id="34720"/>
    <lineage>
        <taxon>Eukaryota</taxon>
        <taxon>Metazoa</taxon>
        <taxon>Ecdysozoa</taxon>
        <taxon>Arthropoda</taxon>
        <taxon>Hexapoda</taxon>
        <taxon>Insecta</taxon>
        <taxon>Pterygota</taxon>
        <taxon>Neoptera</taxon>
        <taxon>Endopterygota</taxon>
        <taxon>Hymenoptera</taxon>
        <taxon>Apocrita</taxon>
        <taxon>Aculeata</taxon>
        <taxon>Formicoidea</taxon>
        <taxon>Formicidae</taxon>
        <taxon>Myrmicinae</taxon>
        <taxon>Trachymyrmex</taxon>
    </lineage>
</organism>
<evidence type="ECO:0000313" key="2">
    <source>
        <dbReference type="Proteomes" id="UP000078541"/>
    </source>
</evidence>
<reference evidence="1 2" key="1">
    <citation type="submission" date="2016-03" db="EMBL/GenBank/DDBJ databases">
        <title>Trachymyrmex septentrionalis WGS genome.</title>
        <authorList>
            <person name="Nygaard S."/>
            <person name="Hu H."/>
            <person name="Boomsma J."/>
            <person name="Zhang G."/>
        </authorList>
    </citation>
    <scope>NUCLEOTIDE SEQUENCE [LARGE SCALE GENOMIC DNA]</scope>
    <source>
        <strain evidence="1">Tsep2-gDNA-1</strain>
        <tissue evidence="1">Whole body</tissue>
    </source>
</reference>
<gene>
    <name evidence="1" type="ORF">ALC56_04557</name>
</gene>
<proteinExistence type="predicted"/>
<sequence length="81" mass="8950">MVLDLPGRTRASLISFREWAYGLAFGVEMPFHSLSSVCTVRTRDAPVEIQMTMGLSPSLVASSSNFMLTAWLAFQFGSLNF</sequence>
<dbReference type="Proteomes" id="UP000078541">
    <property type="component" value="Unassembled WGS sequence"/>
</dbReference>
<name>A0A195FL58_9HYME</name>
<accession>A0A195FL58</accession>
<evidence type="ECO:0000313" key="1">
    <source>
        <dbReference type="EMBL" id="KYN41405.1"/>
    </source>
</evidence>
<dbReference type="EMBL" id="KQ981490">
    <property type="protein sequence ID" value="KYN41405.1"/>
    <property type="molecule type" value="Genomic_DNA"/>
</dbReference>
<keyword evidence="2" id="KW-1185">Reference proteome</keyword>